<protein>
    <recommendedName>
        <fullName evidence="2 5">Aminoglycoside N(3)-acetyltransferase</fullName>
        <ecNumber evidence="5">2.3.1.-</ecNumber>
    </recommendedName>
</protein>
<dbReference type="GO" id="GO:0046353">
    <property type="term" value="F:aminoglycoside 3-N-acetyltransferase activity"/>
    <property type="evidence" value="ECO:0007669"/>
    <property type="project" value="UniProtKB-EC"/>
</dbReference>
<dbReference type="PANTHER" id="PTHR11104">
    <property type="entry name" value="AMINOGLYCOSIDE N3-ACETYLTRANSFERASE"/>
    <property type="match status" value="1"/>
</dbReference>
<keyword evidence="3 5" id="KW-0808">Transferase</keyword>
<dbReference type="InterPro" id="IPR003679">
    <property type="entry name" value="Amioglycoside_AcTrfase"/>
</dbReference>
<name>A0AB39I541_9PSED</name>
<comment type="catalytic activity">
    <reaction evidence="5">
        <text>a 2-deoxystreptamine antibiotic + acetyl-CoA = an N(3)-acetyl-2-deoxystreptamine antibiotic + CoA + H(+)</text>
        <dbReference type="Rhea" id="RHEA:12665"/>
        <dbReference type="ChEBI" id="CHEBI:15378"/>
        <dbReference type="ChEBI" id="CHEBI:57287"/>
        <dbReference type="ChEBI" id="CHEBI:57288"/>
        <dbReference type="ChEBI" id="CHEBI:57921"/>
        <dbReference type="ChEBI" id="CHEBI:77452"/>
        <dbReference type="EC" id="2.3.1.81"/>
    </reaction>
</comment>
<sequence>MHEEIVEALAADWRSAGVEHGDTLLVHSSLSRTLRKVVKMGGGADPSIVVRSFLHALGEEGTLIAPLFNFEFTQGVPFDIRESKSAMGSFTEAVRKWPGAVRTGHPIYSFAAVGKNAQLFSGVENFSGYGADSPFAIIHKLGGKIGVIDLPDQHSMTFYHYVEEANNAPYRYHKTFTGDYTGLDGMTNQKTFGLFVRDIENGVLTKVDPMGEILWKKGLYTGFRPGEGCGFRLIKTEPLFFEVSKIINAGAAKGVLYDVK</sequence>
<evidence type="ECO:0000313" key="6">
    <source>
        <dbReference type="EMBL" id="XDK37634.1"/>
    </source>
</evidence>
<dbReference type="RefSeq" id="WP_280040591.1">
    <property type="nucleotide sequence ID" value="NZ_CP162607.1"/>
</dbReference>
<evidence type="ECO:0000256" key="2">
    <source>
        <dbReference type="ARBA" id="ARBA00012882"/>
    </source>
</evidence>
<dbReference type="AlphaFoldDB" id="A0AB39I541"/>
<comment type="similarity">
    <text evidence="1 5">Belongs to the antibiotic N-acetyltransferase family.</text>
</comment>
<evidence type="ECO:0000256" key="4">
    <source>
        <dbReference type="ARBA" id="ARBA00023315"/>
    </source>
</evidence>
<dbReference type="PANTHER" id="PTHR11104:SF0">
    <property type="entry name" value="SPBETA PROPHAGE-DERIVED AMINOGLYCOSIDE N(3')-ACETYLTRANSFERASE-LIKE PROTEIN YOKD"/>
    <property type="match status" value="1"/>
</dbReference>
<dbReference type="GO" id="GO:0046677">
    <property type="term" value="P:response to antibiotic"/>
    <property type="evidence" value="ECO:0007669"/>
    <property type="project" value="UniProtKB-KW"/>
</dbReference>
<dbReference type="EMBL" id="CP162607">
    <property type="protein sequence ID" value="XDK37634.1"/>
    <property type="molecule type" value="Genomic_DNA"/>
</dbReference>
<evidence type="ECO:0000256" key="5">
    <source>
        <dbReference type="RuleBase" id="RU365031"/>
    </source>
</evidence>
<gene>
    <name evidence="6" type="ORF">AB4Y39_02780</name>
</gene>
<dbReference type="InterPro" id="IPR028345">
    <property type="entry name" value="Antibiotic_NAT-like"/>
</dbReference>
<evidence type="ECO:0000256" key="3">
    <source>
        <dbReference type="ARBA" id="ARBA00022679"/>
    </source>
</evidence>
<dbReference type="Pfam" id="PF02522">
    <property type="entry name" value="Antibiotic_NAT"/>
    <property type="match status" value="1"/>
</dbReference>
<accession>A0AB39I541</accession>
<evidence type="ECO:0000256" key="1">
    <source>
        <dbReference type="ARBA" id="ARBA00006383"/>
    </source>
</evidence>
<proteinExistence type="inferred from homology"/>
<dbReference type="SUPFAM" id="SSF110710">
    <property type="entry name" value="TTHA0583/YokD-like"/>
    <property type="match status" value="1"/>
</dbReference>
<keyword evidence="5" id="KW-0046">Antibiotic resistance</keyword>
<organism evidence="6">
    <name type="scientific">Pseudomonas sp. Hg7Tf</name>
    <dbReference type="NCBI Taxonomy" id="3236988"/>
    <lineage>
        <taxon>Bacteria</taxon>
        <taxon>Pseudomonadati</taxon>
        <taxon>Pseudomonadota</taxon>
        <taxon>Gammaproteobacteria</taxon>
        <taxon>Pseudomonadales</taxon>
        <taxon>Pseudomonadaceae</taxon>
        <taxon>Pseudomonas</taxon>
    </lineage>
</organism>
<dbReference type="EC" id="2.3.1.-" evidence="5"/>
<reference evidence="6" key="1">
    <citation type="submission" date="2024-07" db="EMBL/GenBank/DDBJ databases">
        <title>Identification and characteristics of a novel species of coltsfoot's symbiotic bacteria.</title>
        <authorList>
            <person name="Juszczyk A."/>
            <person name="Jasielczuk I."/>
            <person name="Gurgul A."/>
            <person name="Rogala M."/>
            <person name="Kowalczyk A."/>
            <person name="Szmatola T."/>
            <person name="Kosecka-Strojek M."/>
            <person name="Arent Z."/>
            <person name="Latowski D."/>
        </authorList>
    </citation>
    <scope>NUCLEOTIDE SEQUENCE</scope>
    <source>
        <strain evidence="6">Hg7Tf</strain>
    </source>
</reference>
<keyword evidence="4 5" id="KW-0012">Acyltransferase</keyword>